<evidence type="ECO:0000256" key="1">
    <source>
        <dbReference type="ARBA" id="ARBA00004162"/>
    </source>
</evidence>
<evidence type="ECO:0000256" key="6">
    <source>
        <dbReference type="SAM" id="Phobius"/>
    </source>
</evidence>
<gene>
    <name evidence="10" type="ORF">QO192_02350</name>
</gene>
<dbReference type="PANTHER" id="PTHR33885">
    <property type="entry name" value="PHAGE SHOCK PROTEIN C"/>
    <property type="match status" value="1"/>
</dbReference>
<evidence type="ECO:0000259" key="8">
    <source>
        <dbReference type="Pfam" id="PF22571"/>
    </source>
</evidence>
<feature type="transmembrane region" description="Helical" evidence="6">
    <location>
        <begin position="280"/>
        <end position="309"/>
    </location>
</feature>
<dbReference type="Pfam" id="PF22744">
    <property type="entry name" value="Toast-rack_PspC-Cterm"/>
    <property type="match status" value="1"/>
</dbReference>
<feature type="transmembrane region" description="Helical" evidence="6">
    <location>
        <begin position="135"/>
        <end position="160"/>
    </location>
</feature>
<feature type="transmembrane region" description="Helical" evidence="6">
    <location>
        <begin position="235"/>
        <end position="260"/>
    </location>
</feature>
<dbReference type="EMBL" id="JASMRN010000002">
    <property type="protein sequence ID" value="MEZ7514117.1"/>
    <property type="molecule type" value="Genomic_DNA"/>
</dbReference>
<reference evidence="10 11" key="1">
    <citation type="submission" date="2023-05" db="EMBL/GenBank/DDBJ databases">
        <title>Adaptations of aquatic viruses from atmosphere-close ecosystems of the Central Arctic Ocean.</title>
        <authorList>
            <person name="Rahlff J."/>
            <person name="Holmfeldt K."/>
        </authorList>
    </citation>
    <scope>NUCLEOTIDE SEQUENCE [LARGE SCALE GENOMIC DNA]</scope>
    <source>
        <strain evidence="10 11">Arc14</strain>
    </source>
</reference>
<protein>
    <submittedName>
        <fullName evidence="10">PspC domain-containing protein</fullName>
    </submittedName>
</protein>
<feature type="domain" description="Phage shock protein PspC N-terminal" evidence="7">
    <location>
        <begin position="107"/>
        <end position="164"/>
    </location>
</feature>
<dbReference type="InterPro" id="IPR007168">
    <property type="entry name" value="Phageshock_PspC_N"/>
</dbReference>
<evidence type="ECO:0000259" key="7">
    <source>
        <dbReference type="Pfam" id="PF04024"/>
    </source>
</evidence>
<accession>A0ABV4K8Z1</accession>
<dbReference type="Proteomes" id="UP001568894">
    <property type="component" value="Unassembled WGS sequence"/>
</dbReference>
<keyword evidence="3 6" id="KW-0812">Transmembrane</keyword>
<proteinExistence type="predicted"/>
<comment type="subcellular location">
    <subcellularLocation>
        <location evidence="1">Cell membrane</location>
        <topology evidence="1">Single-pass membrane protein</topology>
    </subcellularLocation>
</comment>
<keyword evidence="11" id="KW-1185">Reference proteome</keyword>
<dbReference type="InterPro" id="IPR052027">
    <property type="entry name" value="PspC"/>
</dbReference>
<evidence type="ECO:0000313" key="11">
    <source>
        <dbReference type="Proteomes" id="UP001568894"/>
    </source>
</evidence>
<evidence type="ECO:0000256" key="2">
    <source>
        <dbReference type="ARBA" id="ARBA00022475"/>
    </source>
</evidence>
<dbReference type="InterPro" id="IPR054319">
    <property type="entry name" value="PspC-rel_ToastRack"/>
</dbReference>
<feature type="transmembrane region" description="Helical" evidence="6">
    <location>
        <begin position="321"/>
        <end position="339"/>
    </location>
</feature>
<evidence type="ECO:0000256" key="3">
    <source>
        <dbReference type="ARBA" id="ARBA00022692"/>
    </source>
</evidence>
<organism evidence="10 11">
    <name type="scientific">Flavobacterium frigidarium</name>
    <dbReference type="NCBI Taxonomy" id="99286"/>
    <lineage>
        <taxon>Bacteria</taxon>
        <taxon>Pseudomonadati</taxon>
        <taxon>Bacteroidota</taxon>
        <taxon>Flavobacteriia</taxon>
        <taxon>Flavobacteriales</taxon>
        <taxon>Flavobacteriaceae</taxon>
        <taxon>Flavobacterium</taxon>
    </lineage>
</organism>
<name>A0ABV4K8Z1_9FLAO</name>
<dbReference type="RefSeq" id="WP_371567627.1">
    <property type="nucleotide sequence ID" value="NZ_JASMRN010000002.1"/>
</dbReference>
<evidence type="ECO:0000256" key="5">
    <source>
        <dbReference type="ARBA" id="ARBA00023136"/>
    </source>
</evidence>
<feature type="domain" description="PspC-related transmembrane region" evidence="8">
    <location>
        <begin position="203"/>
        <end position="345"/>
    </location>
</feature>
<feature type="domain" description="PspC-related ToastRack" evidence="9">
    <location>
        <begin position="388"/>
        <end position="521"/>
    </location>
</feature>
<evidence type="ECO:0000256" key="4">
    <source>
        <dbReference type="ARBA" id="ARBA00022989"/>
    </source>
</evidence>
<keyword evidence="2" id="KW-1003">Cell membrane</keyword>
<dbReference type="Pfam" id="PF04024">
    <property type="entry name" value="PspC"/>
    <property type="match status" value="1"/>
</dbReference>
<dbReference type="Pfam" id="PF22571">
    <property type="entry name" value="LiaI-LiaF-TM_PspC"/>
    <property type="match status" value="1"/>
</dbReference>
<sequence length="589" mass="66709">MNKTVNINLGGMFFHIDEDAYQKLSRYFDAIKSSLSNSSGKDEIIKDIEMRVCELLTEKQINPNQVVSVKDVDEVIAVMGQPEDYIIEDDNTTQQNFNQESYSSKSRKLYRDTDGGMIGGVLAGLGHYFGIDKVWLRVIVLLLIFAFGTGILAYLILWVVMPEARTTSEKLEMHGEPVNISNIEKKVREEFDNVSDKFKNVDYDKYGNQIKSGANRIGSTFSDILMTVFNIFAKFMGVILIISGIALIVVFLIGVLTLGSTHFNDFPFHQFIETGNFTDYPIWVFGLAFFLAVAIPAFFLILLGFKLVSPNLKSIGNIAKYSLLALWIIAIALLISIGINQASAFANDGRVVKKQNIALQSIDTLKIKFVHNDYYAKNVNDRREFRITQDSLGNEVIYSNEVRFRIESTDSKIAYVQIEKEAKGKSLSEAKKRANQIRYKYQLIGNQLIFDNYLLTDISNKFRDQEIEITLFLPIGTVFQVDKSAKNYDRSNDEFFDLNESSDRYTYKVLNSKVQCLDCSADDYNNDDEDEDTDVDVDGEVDIRLNEGGNNSISIIKNGITINNDTIVKSTTTKHELRINKDGIIIKTK</sequence>
<evidence type="ECO:0000313" key="10">
    <source>
        <dbReference type="EMBL" id="MEZ7514117.1"/>
    </source>
</evidence>
<keyword evidence="4 6" id="KW-1133">Transmembrane helix</keyword>
<dbReference type="InterPro" id="IPR054321">
    <property type="entry name" value="PspC-rel_TM"/>
</dbReference>
<keyword evidence="5 6" id="KW-0472">Membrane</keyword>
<evidence type="ECO:0000259" key="9">
    <source>
        <dbReference type="Pfam" id="PF22744"/>
    </source>
</evidence>
<dbReference type="PANTHER" id="PTHR33885:SF3">
    <property type="entry name" value="PHAGE SHOCK PROTEIN C"/>
    <property type="match status" value="1"/>
</dbReference>
<comment type="caution">
    <text evidence="10">The sequence shown here is derived from an EMBL/GenBank/DDBJ whole genome shotgun (WGS) entry which is preliminary data.</text>
</comment>